<keyword evidence="9" id="KW-0819">tRNA processing</keyword>
<keyword evidence="8" id="KW-0698">rRNA processing</keyword>
<evidence type="ECO:0000313" key="20">
    <source>
        <dbReference type="EMBL" id="ABZ06709.1"/>
    </source>
</evidence>
<evidence type="ECO:0000259" key="19">
    <source>
        <dbReference type="PROSITE" id="PS50126"/>
    </source>
</evidence>
<keyword evidence="6" id="KW-0963">Cytoplasm</keyword>
<keyword evidence="14" id="KW-0378">Hydrolase</keyword>
<dbReference type="GO" id="GO:0004519">
    <property type="term" value="F:endonuclease activity"/>
    <property type="evidence" value="ECO:0007669"/>
    <property type="project" value="UniProtKB-KW"/>
</dbReference>
<gene>
    <name evidence="20" type="ORF">ALOHA_HF4000141E02ctg1g11</name>
</gene>
<evidence type="ECO:0000256" key="5">
    <source>
        <dbReference type="ARBA" id="ARBA00022475"/>
    </source>
</evidence>
<dbReference type="PANTHER" id="PTHR30001:SF1">
    <property type="entry name" value="RIBONUCLEASE E_G-LIKE PROTEIN, CHLOROPLASTIC"/>
    <property type="match status" value="1"/>
</dbReference>
<feature type="compositionally biased region" description="Basic and acidic residues" evidence="18">
    <location>
        <begin position="738"/>
        <end position="748"/>
    </location>
</feature>
<evidence type="ECO:0000256" key="10">
    <source>
        <dbReference type="ARBA" id="ARBA00022722"/>
    </source>
</evidence>
<keyword evidence="15" id="KW-0460">Magnesium</keyword>
<evidence type="ECO:0000256" key="1">
    <source>
        <dbReference type="ARBA" id="ARBA00001946"/>
    </source>
</evidence>
<evidence type="ECO:0000256" key="3">
    <source>
        <dbReference type="ARBA" id="ARBA00005663"/>
    </source>
</evidence>
<evidence type="ECO:0000256" key="17">
    <source>
        <dbReference type="ARBA" id="ARBA00023136"/>
    </source>
</evidence>
<dbReference type="GO" id="GO:0019843">
    <property type="term" value="F:rRNA binding"/>
    <property type="evidence" value="ECO:0007669"/>
    <property type="project" value="UniProtKB-KW"/>
</dbReference>
<keyword evidence="10" id="KW-0540">Nuclease</keyword>
<dbReference type="InterPro" id="IPR048583">
    <property type="entry name" value="RNase_E_G_thioredoxin-like"/>
</dbReference>
<keyword evidence="11" id="KW-0479">Metal-binding</keyword>
<reference evidence="20" key="1">
    <citation type="journal article" date="2008" name="ISME J.">
        <title>Genomic patterns of recombination, clonal divergence and environment in marine microbial populations.</title>
        <authorList>
            <person name="Konstantinidis K.T."/>
            <person name="Delong E.F."/>
        </authorList>
    </citation>
    <scope>NUCLEOTIDE SEQUENCE</scope>
</reference>
<dbReference type="GO" id="GO:0016787">
    <property type="term" value="F:hydrolase activity"/>
    <property type="evidence" value="ECO:0007669"/>
    <property type="project" value="UniProtKB-KW"/>
</dbReference>
<evidence type="ECO:0000256" key="4">
    <source>
        <dbReference type="ARBA" id="ARBA00017719"/>
    </source>
</evidence>
<dbReference type="InterPro" id="IPR019307">
    <property type="entry name" value="RNA-bd_AU-1/RNase_E/G"/>
</dbReference>
<dbReference type="SUPFAM" id="SSF50249">
    <property type="entry name" value="Nucleic acid-binding proteins"/>
    <property type="match status" value="1"/>
</dbReference>
<dbReference type="AlphaFoldDB" id="B3T2A0"/>
<dbReference type="GO" id="GO:0046872">
    <property type="term" value="F:metal ion binding"/>
    <property type="evidence" value="ECO:0007669"/>
    <property type="project" value="UniProtKB-KW"/>
</dbReference>
<dbReference type="InterPro" id="IPR012340">
    <property type="entry name" value="NA-bd_OB-fold"/>
</dbReference>
<evidence type="ECO:0000256" key="14">
    <source>
        <dbReference type="ARBA" id="ARBA00022801"/>
    </source>
</evidence>
<keyword evidence="7" id="KW-0997">Cell inner membrane</keyword>
<evidence type="ECO:0000256" key="16">
    <source>
        <dbReference type="ARBA" id="ARBA00022884"/>
    </source>
</evidence>
<evidence type="ECO:0000256" key="15">
    <source>
        <dbReference type="ARBA" id="ARBA00022842"/>
    </source>
</evidence>
<feature type="compositionally biased region" description="Basic and acidic residues" evidence="18">
    <location>
        <begin position="703"/>
        <end position="715"/>
    </location>
</feature>
<dbReference type="EMBL" id="EU016583">
    <property type="protein sequence ID" value="ABZ06709.1"/>
    <property type="molecule type" value="Genomic_DNA"/>
</dbReference>
<dbReference type="CDD" id="cd04453">
    <property type="entry name" value="S1_RNase_E"/>
    <property type="match status" value="1"/>
</dbReference>
<dbReference type="SMART" id="SM00316">
    <property type="entry name" value="S1"/>
    <property type="match status" value="1"/>
</dbReference>
<keyword evidence="17" id="KW-0472">Membrane</keyword>
<keyword evidence="5" id="KW-1003">Cell membrane</keyword>
<evidence type="ECO:0000256" key="9">
    <source>
        <dbReference type="ARBA" id="ARBA00022694"/>
    </source>
</evidence>
<dbReference type="PANTHER" id="PTHR30001">
    <property type="entry name" value="RIBONUCLEASE"/>
    <property type="match status" value="1"/>
</dbReference>
<evidence type="ECO:0000256" key="8">
    <source>
        <dbReference type="ARBA" id="ARBA00022552"/>
    </source>
</evidence>
<dbReference type="NCBIfam" id="TIGR00757">
    <property type="entry name" value="RNaseEG"/>
    <property type="match status" value="1"/>
</dbReference>
<evidence type="ECO:0000256" key="11">
    <source>
        <dbReference type="ARBA" id="ARBA00022723"/>
    </source>
</evidence>
<dbReference type="Pfam" id="PF10150">
    <property type="entry name" value="RNase_E_G"/>
    <property type="match status" value="1"/>
</dbReference>
<protein>
    <recommendedName>
        <fullName evidence="4">Ribonuclease G</fullName>
    </recommendedName>
</protein>
<dbReference type="Gene3D" id="2.40.50.140">
    <property type="entry name" value="Nucleic acid-binding proteins"/>
    <property type="match status" value="1"/>
</dbReference>
<dbReference type="GO" id="GO:0006364">
    <property type="term" value="P:rRNA processing"/>
    <property type="evidence" value="ECO:0007669"/>
    <property type="project" value="UniProtKB-KW"/>
</dbReference>
<dbReference type="InterPro" id="IPR003029">
    <property type="entry name" value="S1_domain"/>
</dbReference>
<evidence type="ECO:0000256" key="6">
    <source>
        <dbReference type="ARBA" id="ARBA00022490"/>
    </source>
</evidence>
<feature type="region of interest" description="Disordered" evidence="18">
    <location>
        <begin position="582"/>
        <end position="776"/>
    </location>
</feature>
<dbReference type="GO" id="GO:0004540">
    <property type="term" value="F:RNA nuclease activity"/>
    <property type="evidence" value="ECO:0007669"/>
    <property type="project" value="InterPro"/>
</dbReference>
<accession>B3T2A0</accession>
<keyword evidence="13" id="KW-0255">Endonuclease</keyword>
<name>B3T2A0_9ZZZZ</name>
<comment type="cofactor">
    <cofactor evidence="1">
        <name>Mg(2+)</name>
        <dbReference type="ChEBI" id="CHEBI:18420"/>
    </cofactor>
</comment>
<comment type="similarity">
    <text evidence="3">Belongs to the RNase E/G family. RNase G subfamily.</text>
</comment>
<feature type="compositionally biased region" description="Basic residues" evidence="18">
    <location>
        <begin position="606"/>
        <end position="622"/>
    </location>
</feature>
<dbReference type="Pfam" id="PF20833">
    <property type="entry name" value="RNase_E_G_Thio"/>
    <property type="match status" value="1"/>
</dbReference>
<evidence type="ECO:0000256" key="13">
    <source>
        <dbReference type="ARBA" id="ARBA00022759"/>
    </source>
</evidence>
<feature type="compositionally biased region" description="Basic and acidic residues" evidence="18">
    <location>
        <begin position="646"/>
        <end position="696"/>
    </location>
</feature>
<evidence type="ECO:0000256" key="18">
    <source>
        <dbReference type="SAM" id="MobiDB-lite"/>
    </source>
</evidence>
<sequence>MLDCQYRPNNFYLVALLREVTMKRMLINATQEEELRVAMVDGQKLYDLDIEIKSREQKKNNIYKAKISRIEPSLDAIFVDFGSARNGFLPFREVSREYYLSEPIPGEKLDIKKLLEEGQDIVVQVSKEERGTKGAALTTFISLAGRFIVLMPNKAKAGGVSRKIMGQDREQILDSLSNLGVPKEAGLIIRTAGLGRSDIELEWDLKHLLGIWNSIKKMAVNVEAPALIFKEDNLIVRAMRDHLNDEISEIIVDDENTFKDAKKYLKQVTPNNLKKLLYYKETTPLFTKFQIEHQIESAYSNKVILPSGGSVVIDYTEALVSIDINSGKSTKQSGIESTALKTNLEAVDEITRQCRLRDLGGLLVIDFIDMRQHRNQKQVENALKNAVKSDRAKISLGHISKFGLLEMSRQRLRPSLGDSAYRICENCSGMGRIRSTESLALAVLRLVEEEARKENTASVIADIPSDAATYLLNEKRQWIKDIEQRESVHIILIADPELSSVNFSIKRLRKDEANLAEYKQASYKLAKTIKQDNASLNPISQAMDKSRNLNPKPVTAWDIDDVQTPNLIDRFMFWLENKQNNKVKANQGKNKPRSKTRKSTTGVGGNKRKKSTNKRTTPKRRSVKQESPQKKTAKKGPKQGAAKQGPKREAAKQGPKREAAKQGPKREAAKQGPKREAAKQGPKRDAVKKGPKREAAKQGPKQDAAKKGPKQDAVKKGPKKKSEKTRSSKGKSPNTTQRIKDQESKEKSMAVNESVLDQTNDKLLPWEDILPPKTKS</sequence>
<keyword evidence="12" id="KW-0699">rRNA-binding</keyword>
<evidence type="ECO:0000256" key="7">
    <source>
        <dbReference type="ARBA" id="ARBA00022519"/>
    </source>
</evidence>
<evidence type="ECO:0000256" key="12">
    <source>
        <dbReference type="ARBA" id="ARBA00022730"/>
    </source>
</evidence>
<dbReference type="GO" id="GO:0008033">
    <property type="term" value="P:tRNA processing"/>
    <property type="evidence" value="ECO:0007669"/>
    <property type="project" value="UniProtKB-KW"/>
</dbReference>
<proteinExistence type="inferred from homology"/>
<evidence type="ECO:0000256" key="2">
    <source>
        <dbReference type="ARBA" id="ARBA00004496"/>
    </source>
</evidence>
<dbReference type="Pfam" id="PF00575">
    <property type="entry name" value="S1"/>
    <property type="match status" value="1"/>
</dbReference>
<dbReference type="PROSITE" id="PS50126">
    <property type="entry name" value="S1"/>
    <property type="match status" value="1"/>
</dbReference>
<comment type="subcellular location">
    <subcellularLocation>
        <location evidence="2">Cytoplasm</location>
    </subcellularLocation>
</comment>
<dbReference type="Gene3D" id="3.40.1260.20">
    <property type="entry name" value="Ribonuclease E, catalytic domain"/>
    <property type="match status" value="1"/>
</dbReference>
<keyword evidence="16" id="KW-0694">RNA-binding</keyword>
<dbReference type="InterPro" id="IPR004659">
    <property type="entry name" value="RNase_E/G"/>
</dbReference>
<feature type="compositionally biased region" description="Basic residues" evidence="18">
    <location>
        <begin position="716"/>
        <end position="729"/>
    </location>
</feature>
<organism evidence="20">
    <name type="scientific">uncultured marine microorganism HF4000_141E02</name>
    <dbReference type="NCBI Taxonomy" id="455524"/>
    <lineage>
        <taxon>unclassified sequences</taxon>
        <taxon>environmental samples</taxon>
    </lineage>
</organism>
<feature type="domain" description="S1 motif" evidence="19">
    <location>
        <begin position="60"/>
        <end position="140"/>
    </location>
</feature>